<keyword evidence="9" id="KW-0969">Cilium</keyword>
<dbReference type="Pfam" id="PF00771">
    <property type="entry name" value="FHIPEP"/>
    <property type="match status" value="1"/>
</dbReference>
<keyword evidence="3 7" id="KW-1003">Cell membrane</keyword>
<dbReference type="Gene3D" id="3.40.50.12790">
    <property type="entry name" value="FHIPEP family, domain 4"/>
    <property type="match status" value="1"/>
</dbReference>
<evidence type="ECO:0000256" key="1">
    <source>
        <dbReference type="ARBA" id="ARBA00004651"/>
    </source>
</evidence>
<dbReference type="InterPro" id="IPR025505">
    <property type="entry name" value="FHIPEP_CS"/>
</dbReference>
<keyword evidence="6 7" id="KW-0472">Membrane</keyword>
<dbReference type="PRINTS" id="PR00949">
    <property type="entry name" value="TYPE3IMAPROT"/>
</dbReference>
<dbReference type="AlphaFoldDB" id="A0A1U7M8Y3"/>
<dbReference type="PROSITE" id="PS00994">
    <property type="entry name" value="FHIPEP"/>
    <property type="match status" value="1"/>
</dbReference>
<organism evidence="9 10">
    <name type="scientific">Tissierella creatinophila DSM 6911</name>
    <dbReference type="NCBI Taxonomy" id="1123403"/>
    <lineage>
        <taxon>Bacteria</taxon>
        <taxon>Bacillati</taxon>
        <taxon>Bacillota</taxon>
        <taxon>Tissierellia</taxon>
        <taxon>Tissierellales</taxon>
        <taxon>Tissierellaceae</taxon>
        <taxon>Tissierella</taxon>
    </lineage>
</organism>
<keyword evidence="7" id="KW-1005">Bacterial flagellum biogenesis</keyword>
<gene>
    <name evidence="7 9" type="primary">flhA</name>
    <name evidence="9" type="ORF">TICRE_02700</name>
</gene>
<evidence type="ECO:0000256" key="5">
    <source>
        <dbReference type="ARBA" id="ARBA00022989"/>
    </source>
</evidence>
<feature type="transmembrane region" description="Helical" evidence="7">
    <location>
        <begin position="16"/>
        <end position="36"/>
    </location>
</feature>
<dbReference type="RefSeq" id="WP_075724347.1">
    <property type="nucleotide sequence ID" value="NZ_LTDM01000003.1"/>
</dbReference>
<name>A0A1U7M8Y3_TISCR</name>
<feature type="transmembrane region" description="Helical" evidence="7">
    <location>
        <begin position="242"/>
        <end position="260"/>
    </location>
</feature>
<dbReference type="GO" id="GO:0044780">
    <property type="term" value="P:bacterial-type flagellum assembly"/>
    <property type="evidence" value="ECO:0007669"/>
    <property type="project" value="InterPro"/>
</dbReference>
<evidence type="ECO:0000256" key="2">
    <source>
        <dbReference type="ARBA" id="ARBA00008835"/>
    </source>
</evidence>
<comment type="caution">
    <text evidence="9">The sequence shown here is derived from an EMBL/GenBank/DDBJ whole genome shotgun (WGS) entry which is preliminary data.</text>
</comment>
<evidence type="ECO:0000256" key="4">
    <source>
        <dbReference type="ARBA" id="ARBA00022692"/>
    </source>
</evidence>
<evidence type="ECO:0000256" key="8">
    <source>
        <dbReference type="SAM" id="Coils"/>
    </source>
</evidence>
<feature type="transmembrane region" description="Helical" evidence="7">
    <location>
        <begin position="113"/>
        <end position="136"/>
    </location>
</feature>
<feature type="coiled-coil region" evidence="8">
    <location>
        <begin position="319"/>
        <end position="353"/>
    </location>
</feature>
<feature type="transmembrane region" description="Helical" evidence="7">
    <location>
        <begin position="42"/>
        <end position="60"/>
    </location>
</feature>
<keyword evidence="9" id="KW-0966">Cell projection</keyword>
<dbReference type="GO" id="GO:0009306">
    <property type="term" value="P:protein secretion"/>
    <property type="evidence" value="ECO:0007669"/>
    <property type="project" value="InterPro"/>
</dbReference>
<protein>
    <recommendedName>
        <fullName evidence="7">Flagellar biosynthesis protein FlhA</fullName>
    </recommendedName>
</protein>
<accession>A0A1U7M8Y3</accession>
<dbReference type="InterPro" id="IPR006301">
    <property type="entry name" value="FlhA"/>
</dbReference>
<keyword evidence="7" id="KW-0813">Transport</keyword>
<dbReference type="Proteomes" id="UP000186112">
    <property type="component" value="Unassembled WGS sequence"/>
</dbReference>
<evidence type="ECO:0000256" key="6">
    <source>
        <dbReference type="ARBA" id="ARBA00023136"/>
    </source>
</evidence>
<evidence type="ECO:0000313" key="9">
    <source>
        <dbReference type="EMBL" id="OLS03757.1"/>
    </source>
</evidence>
<comment type="subcellular location">
    <subcellularLocation>
        <location evidence="1 7">Cell membrane</location>
        <topology evidence="1 7">Multi-pass membrane protein</topology>
    </subcellularLocation>
</comment>
<comment type="caution">
    <text evidence="7">Lacks conserved residue(s) required for the propagation of feature annotation.</text>
</comment>
<keyword evidence="4 7" id="KW-0812">Transmembrane</keyword>
<comment type="function">
    <text evidence="7">Required for formation of the rod structure of the flagellar apparatus. Together with FliI and FliH, may constitute the export apparatus of flagellin.</text>
</comment>
<dbReference type="PANTHER" id="PTHR30161:SF1">
    <property type="entry name" value="FLAGELLAR BIOSYNTHESIS PROTEIN FLHA-RELATED"/>
    <property type="match status" value="1"/>
</dbReference>
<evidence type="ECO:0000256" key="3">
    <source>
        <dbReference type="ARBA" id="ARBA00022475"/>
    </source>
</evidence>
<comment type="similarity">
    <text evidence="2 7">Belongs to the FHIPEP (flagella/HR/invasion proteins export pore) family.</text>
</comment>
<dbReference type="InterPro" id="IPR042196">
    <property type="entry name" value="FHIPEP_4"/>
</dbReference>
<dbReference type="Gene3D" id="3.40.30.60">
    <property type="entry name" value="FHIPEP family, domain 1"/>
    <property type="match status" value="1"/>
</dbReference>
<keyword evidence="8" id="KW-0175">Coiled coil</keyword>
<keyword evidence="7" id="KW-1006">Bacterial flagellum protein export</keyword>
<dbReference type="PIRSF" id="PIRSF005419">
    <property type="entry name" value="FlhA"/>
    <property type="match status" value="1"/>
</dbReference>
<dbReference type="InterPro" id="IPR042193">
    <property type="entry name" value="FHIPEP_3"/>
</dbReference>
<sequence length="695" mass="76336">MAENFKGIISFTNKNIEIIIAFVVVAIIGIIIVPMSSFVLDLLLVLNITMGIIILLLTLFTRTVLEFSTFPTLLLVTTMFRLALNISSTRLILSEGSAGKVIDAFANFVTGNNYIVGSVIFIIIVIVQMVVVTSGASRVSEVSARFTLDAMPGKQMAIDADLNSGIINEAEAKKKRRDLQREADFYGSMDGASKFVKGDAIAGILITLINLIGGILIFSIQYGMGAMEALDKFGKLTIGDGLVSQMPALLISIASGIIVTRSEDDHGFGESVTEELFGFSKVIMLASAVIFLIALVPAFPTIPFLIVALILGSIGYILMENEKIEADQVEQNNVALMERNDDIQRDKEKEENILNFQVEPIALEIGYGLISLVDEGHSDNLIEHISAIRKQCAMEMGIIVNPIRIRDNLHLEPNEYILKIKGNEVAKGNIYTNKALVIDPGGGIEGLEGMETTEPAFGLPALWIDEGSRELADLKGYTVIDPVIVLVTHLKEIIKVNSFELMGRQEVKQLLESLKEKYNVVIDELIPDIMSLGEVQKVLQNLLKEEVPINDLVTILEVLADQGTMTKDTELLTEHVRHGLQRTIVNRYLNQDGVLNVITVHPVLEDLIGKNIQKTISGSIPVLEPQAITKIFDNVKKIQDDLISNGIEALILTSPKIRVPFKNLISFNFPNLKVLSLNDVPNDIEIEALGMVDKI</sequence>
<keyword evidence="7" id="KW-0653">Protein transport</keyword>
<proteinExistence type="inferred from homology"/>
<reference evidence="9 10" key="1">
    <citation type="submission" date="2016-02" db="EMBL/GenBank/DDBJ databases">
        <title>Genome sequence of Tissierella creatinophila DSM 6911.</title>
        <authorList>
            <person name="Poehlein A."/>
            <person name="Daniel R."/>
        </authorList>
    </citation>
    <scope>NUCLEOTIDE SEQUENCE [LARGE SCALE GENOMIC DNA]</scope>
    <source>
        <strain evidence="9 10">DSM 6911</strain>
    </source>
</reference>
<dbReference type="GO" id="GO:0005886">
    <property type="term" value="C:plasma membrane"/>
    <property type="evidence" value="ECO:0007669"/>
    <property type="project" value="UniProtKB-SubCell"/>
</dbReference>
<evidence type="ECO:0000313" key="10">
    <source>
        <dbReference type="Proteomes" id="UP000186112"/>
    </source>
</evidence>
<dbReference type="EMBL" id="LTDM01000003">
    <property type="protein sequence ID" value="OLS03757.1"/>
    <property type="molecule type" value="Genomic_DNA"/>
</dbReference>
<dbReference type="InterPro" id="IPR042194">
    <property type="entry name" value="FHIPEP_1"/>
</dbReference>
<feature type="transmembrane region" description="Helical" evidence="7">
    <location>
        <begin position="200"/>
        <end position="222"/>
    </location>
</feature>
<dbReference type="OrthoDB" id="9759185at2"/>
<dbReference type="NCBIfam" id="TIGR01398">
    <property type="entry name" value="FlhA"/>
    <property type="match status" value="1"/>
</dbReference>
<dbReference type="InterPro" id="IPR001712">
    <property type="entry name" value="T3SS_FHIPEP"/>
</dbReference>
<keyword evidence="5 7" id="KW-1133">Transmembrane helix</keyword>
<keyword evidence="10" id="KW-1185">Reference proteome</keyword>
<evidence type="ECO:0000256" key="7">
    <source>
        <dbReference type="RuleBase" id="RU364093"/>
    </source>
</evidence>
<keyword evidence="9" id="KW-0282">Flagellum</keyword>
<dbReference type="Gene3D" id="1.10.8.540">
    <property type="entry name" value="FHIPEP family, domain 3"/>
    <property type="match status" value="1"/>
</dbReference>
<dbReference type="PANTHER" id="PTHR30161">
    <property type="entry name" value="FLAGELLAR EXPORT PROTEIN, MEMBRANE FLHA SUBUNIT-RELATED"/>
    <property type="match status" value="1"/>
</dbReference>